<dbReference type="AlphaFoldDB" id="A0A074LGA6"/>
<evidence type="ECO:0000259" key="3">
    <source>
        <dbReference type="Pfam" id="PF02709"/>
    </source>
</evidence>
<accession>A0A074LGA6</accession>
<comment type="caution">
    <text evidence="4">The sequence shown here is derived from an EMBL/GenBank/DDBJ whole genome shotgun (WGS) entry which is preliminary data.</text>
</comment>
<keyword evidence="1" id="KW-0808">Transferase</keyword>
<dbReference type="OrthoDB" id="9788101at2"/>
<dbReference type="InterPro" id="IPR029044">
    <property type="entry name" value="Nucleotide-diphossugar_trans"/>
</dbReference>
<dbReference type="STRING" id="1048983.EL17_14465"/>
<keyword evidence="5" id="KW-1185">Reference proteome</keyword>
<dbReference type="CDD" id="cd00761">
    <property type="entry name" value="Glyco_tranf_GTA_type"/>
    <property type="match status" value="1"/>
</dbReference>
<dbReference type="SUPFAM" id="SSF53448">
    <property type="entry name" value="Nucleotide-diphospho-sugar transferases"/>
    <property type="match status" value="1"/>
</dbReference>
<gene>
    <name evidence="4" type="ORF">EL17_14465</name>
</gene>
<dbReference type="Pfam" id="PF02709">
    <property type="entry name" value="Glyco_transf_7C"/>
    <property type="match status" value="1"/>
</dbReference>
<dbReference type="GO" id="GO:0016740">
    <property type="term" value="F:transferase activity"/>
    <property type="evidence" value="ECO:0007669"/>
    <property type="project" value="UniProtKB-KW"/>
</dbReference>
<dbReference type="PANTHER" id="PTHR43685:SF2">
    <property type="entry name" value="GLYCOSYLTRANSFERASE 2-LIKE DOMAIN-CONTAINING PROTEIN"/>
    <property type="match status" value="1"/>
</dbReference>
<protein>
    <recommendedName>
        <fullName evidence="6">Glycosyltransferase 2-like domain-containing protein</fullName>
    </recommendedName>
</protein>
<evidence type="ECO:0000259" key="2">
    <source>
        <dbReference type="Pfam" id="PF00535"/>
    </source>
</evidence>
<dbReference type="InterPro" id="IPR027791">
    <property type="entry name" value="Galactosyl_T_C"/>
</dbReference>
<dbReference type="PANTHER" id="PTHR43685">
    <property type="entry name" value="GLYCOSYLTRANSFERASE"/>
    <property type="match status" value="1"/>
</dbReference>
<dbReference type="eggNOG" id="COG1216">
    <property type="taxonomic scope" value="Bacteria"/>
</dbReference>
<dbReference type="Gene3D" id="3.90.550.10">
    <property type="entry name" value="Spore Coat Polysaccharide Biosynthesis Protein SpsA, Chain A"/>
    <property type="match status" value="1"/>
</dbReference>
<organism evidence="4 5">
    <name type="scientific">Anditalea andensis</name>
    <dbReference type="NCBI Taxonomy" id="1048983"/>
    <lineage>
        <taxon>Bacteria</taxon>
        <taxon>Pseudomonadati</taxon>
        <taxon>Bacteroidota</taxon>
        <taxon>Cytophagia</taxon>
        <taxon>Cytophagales</taxon>
        <taxon>Cytophagaceae</taxon>
        <taxon>Anditalea</taxon>
    </lineage>
</organism>
<proteinExistence type="predicted"/>
<evidence type="ECO:0000256" key="1">
    <source>
        <dbReference type="ARBA" id="ARBA00022679"/>
    </source>
</evidence>
<feature type="domain" description="Glycosyltransferase 2-like" evidence="2">
    <location>
        <begin position="8"/>
        <end position="135"/>
    </location>
</feature>
<evidence type="ECO:0000313" key="5">
    <source>
        <dbReference type="Proteomes" id="UP000027821"/>
    </source>
</evidence>
<dbReference type="RefSeq" id="WP_035075786.1">
    <property type="nucleotide sequence ID" value="NZ_JMIH01000023.1"/>
</dbReference>
<dbReference type="Pfam" id="PF00535">
    <property type="entry name" value="Glycos_transf_2"/>
    <property type="match status" value="1"/>
</dbReference>
<dbReference type="Proteomes" id="UP000027821">
    <property type="component" value="Unassembled WGS sequence"/>
</dbReference>
<dbReference type="InterPro" id="IPR050834">
    <property type="entry name" value="Glycosyltransf_2"/>
</dbReference>
<sequence length="257" mass="29275">MSAKSLVSVVIPCYNQGHLLTETVNSVMASDYPVEIILVNDGSTDHTEAIAKNLGLHHPHIKYIAQSNGGPSKARNRGIELAQGKYILPLDGDDIIAPNYISSALNVLESRPEVKVVYCRAEKFGTKIGPWNLKSFTLQNLAVDNMIFVSALYRKSDWEAIGGYAEEMTWGYEDWEFWISMLKNGGKVVQLPFVGFFYRTSPVSRRKSVKREGKRKTIAYLNKKHKDFLFKYLDGPLRNSRTHSKKINRLLRIFYRL</sequence>
<feature type="domain" description="Galactosyltransferase C-terminal" evidence="3">
    <location>
        <begin position="153"/>
        <end position="198"/>
    </location>
</feature>
<name>A0A074LGA6_9BACT</name>
<reference evidence="4 5" key="1">
    <citation type="submission" date="2014-04" db="EMBL/GenBank/DDBJ databases">
        <title>Characterization and application of a salt tolerant electro-active bacterium.</title>
        <authorList>
            <person name="Yang L."/>
            <person name="Wei S."/>
            <person name="Tay Q.X.M."/>
        </authorList>
    </citation>
    <scope>NUCLEOTIDE SEQUENCE [LARGE SCALE GENOMIC DNA]</scope>
    <source>
        <strain evidence="4 5">LY1</strain>
    </source>
</reference>
<dbReference type="EMBL" id="JMIH01000023">
    <property type="protein sequence ID" value="KEO72827.1"/>
    <property type="molecule type" value="Genomic_DNA"/>
</dbReference>
<evidence type="ECO:0000313" key="4">
    <source>
        <dbReference type="EMBL" id="KEO72827.1"/>
    </source>
</evidence>
<dbReference type="GO" id="GO:0044010">
    <property type="term" value="P:single-species biofilm formation"/>
    <property type="evidence" value="ECO:0007669"/>
    <property type="project" value="TreeGrafter"/>
</dbReference>
<dbReference type="InterPro" id="IPR001173">
    <property type="entry name" value="Glyco_trans_2-like"/>
</dbReference>
<evidence type="ECO:0008006" key="6">
    <source>
        <dbReference type="Google" id="ProtNLM"/>
    </source>
</evidence>